<dbReference type="Proteomes" id="UP000001055">
    <property type="component" value="Unassembled WGS sequence"/>
</dbReference>
<protein>
    <submittedName>
        <fullName evidence="1">Uncharacterized protein</fullName>
    </submittedName>
</protein>
<sequence length="99" mass="11017">MASPRPPLPTPCLAIRRGLLLLVGPCVLGRVTCAGQATWAALEGLCALYAIGPLSRYRLPVVSMDIMRQWLQTRKSREEHSLREALATHIRTPLWSQDL</sequence>
<dbReference type="AlphaFoldDB" id="Q0UWB6"/>
<accession>Q0UWB6</accession>
<organism evidence="1 2">
    <name type="scientific">Phaeosphaeria nodorum (strain SN15 / ATCC MYA-4574 / FGSC 10173)</name>
    <name type="common">Glume blotch fungus</name>
    <name type="synonym">Parastagonospora nodorum</name>
    <dbReference type="NCBI Taxonomy" id="321614"/>
    <lineage>
        <taxon>Eukaryota</taxon>
        <taxon>Fungi</taxon>
        <taxon>Dikarya</taxon>
        <taxon>Ascomycota</taxon>
        <taxon>Pezizomycotina</taxon>
        <taxon>Dothideomycetes</taxon>
        <taxon>Pleosporomycetidae</taxon>
        <taxon>Pleosporales</taxon>
        <taxon>Pleosporineae</taxon>
        <taxon>Phaeosphaeriaceae</taxon>
        <taxon>Parastagonospora</taxon>
    </lineage>
</organism>
<evidence type="ECO:0000313" key="1">
    <source>
        <dbReference type="EMBL" id="EAT89153.1"/>
    </source>
</evidence>
<dbReference type="GeneID" id="5971355"/>
<reference evidence="2" key="1">
    <citation type="journal article" date="2007" name="Plant Cell">
        <title>Dothideomycete-plant interactions illuminated by genome sequencing and EST analysis of the wheat pathogen Stagonospora nodorum.</title>
        <authorList>
            <person name="Hane J.K."/>
            <person name="Lowe R.G."/>
            <person name="Solomon P.S."/>
            <person name="Tan K.C."/>
            <person name="Schoch C.L."/>
            <person name="Spatafora J.W."/>
            <person name="Crous P.W."/>
            <person name="Kodira C."/>
            <person name="Birren B.W."/>
            <person name="Galagan J.E."/>
            <person name="Torriani S.F."/>
            <person name="McDonald B.A."/>
            <person name="Oliver R.P."/>
        </authorList>
    </citation>
    <scope>NUCLEOTIDE SEQUENCE [LARGE SCALE GENOMIC DNA]</scope>
    <source>
        <strain evidence="2">SN15 / ATCC MYA-4574 / FGSC 10173</strain>
    </source>
</reference>
<evidence type="ECO:0000313" key="2">
    <source>
        <dbReference type="Proteomes" id="UP000001055"/>
    </source>
</evidence>
<dbReference type="KEGG" id="pno:SNOG_03948"/>
<dbReference type="InParanoid" id="Q0UWB6"/>
<dbReference type="RefSeq" id="XP_001794492.1">
    <property type="nucleotide sequence ID" value="XM_001794440.1"/>
</dbReference>
<gene>
    <name evidence="1" type="ORF">SNOG_03948</name>
</gene>
<dbReference type="EMBL" id="CH445329">
    <property type="protein sequence ID" value="EAT89153.1"/>
    <property type="molecule type" value="Genomic_DNA"/>
</dbReference>
<proteinExistence type="predicted"/>
<name>Q0UWB6_PHANO</name>